<gene>
    <name evidence="3" type="ORF">BCR34DRAFT_576409</name>
</gene>
<keyword evidence="4" id="KW-1185">Reference proteome</keyword>
<keyword evidence="2" id="KW-0812">Transmembrane</keyword>
<sequence length="191" mass="21968">MSRSRDCDSPAPNRDLGAQMIRTLGAFQAIVSFPIGLLLGFFTFMRLLDSWYDYYGWYYYFITDLINGLMALGITFVVVVQRRVALDKTKTLMFEGVKYGLATAMWLWLLMDSLFGPWTHSDYRVPERRRQRVAYAVTAVVPLVLLFYTSLAYAYVQWNQERKYGSVNEEVEAGGDNPDRGEEEPLLPGRA</sequence>
<evidence type="ECO:0000313" key="4">
    <source>
        <dbReference type="Proteomes" id="UP000193144"/>
    </source>
</evidence>
<evidence type="ECO:0000256" key="2">
    <source>
        <dbReference type="SAM" id="Phobius"/>
    </source>
</evidence>
<evidence type="ECO:0000313" key="3">
    <source>
        <dbReference type="EMBL" id="ORX99609.1"/>
    </source>
</evidence>
<feature type="transmembrane region" description="Helical" evidence="2">
    <location>
        <begin position="92"/>
        <end position="111"/>
    </location>
</feature>
<dbReference type="AlphaFoldDB" id="A0A1Y1YNL1"/>
<keyword evidence="2" id="KW-0472">Membrane</keyword>
<feature type="region of interest" description="Disordered" evidence="1">
    <location>
        <begin position="168"/>
        <end position="191"/>
    </location>
</feature>
<comment type="caution">
    <text evidence="3">The sequence shown here is derived from an EMBL/GenBank/DDBJ whole genome shotgun (WGS) entry which is preliminary data.</text>
</comment>
<reference evidence="3 4" key="1">
    <citation type="submission" date="2016-07" db="EMBL/GenBank/DDBJ databases">
        <title>Pervasive Adenine N6-methylation of Active Genes in Fungi.</title>
        <authorList>
            <consortium name="DOE Joint Genome Institute"/>
            <person name="Mondo S.J."/>
            <person name="Dannebaum R.O."/>
            <person name="Kuo R.C."/>
            <person name="Labutti K."/>
            <person name="Haridas S."/>
            <person name="Kuo A."/>
            <person name="Salamov A."/>
            <person name="Ahrendt S.R."/>
            <person name="Lipzen A."/>
            <person name="Sullivan W."/>
            <person name="Andreopoulos W.B."/>
            <person name="Clum A."/>
            <person name="Lindquist E."/>
            <person name="Daum C."/>
            <person name="Ramamoorthy G.K."/>
            <person name="Gryganskyi A."/>
            <person name="Culley D."/>
            <person name="Magnuson J.K."/>
            <person name="James T.Y."/>
            <person name="O'Malley M.A."/>
            <person name="Stajich J.E."/>
            <person name="Spatafora J.W."/>
            <person name="Visel A."/>
            <person name="Grigoriev I.V."/>
        </authorList>
    </citation>
    <scope>NUCLEOTIDE SEQUENCE [LARGE SCALE GENOMIC DNA]</scope>
    <source>
        <strain evidence="3 4">CBS 115471</strain>
    </source>
</reference>
<feature type="transmembrane region" description="Helical" evidence="2">
    <location>
        <begin position="21"/>
        <end position="45"/>
    </location>
</feature>
<proteinExistence type="predicted"/>
<organism evidence="3 4">
    <name type="scientific">Clohesyomyces aquaticus</name>
    <dbReference type="NCBI Taxonomy" id="1231657"/>
    <lineage>
        <taxon>Eukaryota</taxon>
        <taxon>Fungi</taxon>
        <taxon>Dikarya</taxon>
        <taxon>Ascomycota</taxon>
        <taxon>Pezizomycotina</taxon>
        <taxon>Dothideomycetes</taxon>
        <taxon>Pleosporomycetidae</taxon>
        <taxon>Pleosporales</taxon>
        <taxon>Lindgomycetaceae</taxon>
        <taxon>Clohesyomyces</taxon>
    </lineage>
</organism>
<dbReference type="Proteomes" id="UP000193144">
    <property type="component" value="Unassembled WGS sequence"/>
</dbReference>
<feature type="transmembrane region" description="Helical" evidence="2">
    <location>
        <begin position="57"/>
        <end position="80"/>
    </location>
</feature>
<evidence type="ECO:0008006" key="5">
    <source>
        <dbReference type="Google" id="ProtNLM"/>
    </source>
</evidence>
<evidence type="ECO:0000256" key="1">
    <source>
        <dbReference type="SAM" id="MobiDB-lite"/>
    </source>
</evidence>
<protein>
    <recommendedName>
        <fullName evidence="5">MARVEL domain-containing protein</fullName>
    </recommendedName>
</protein>
<dbReference type="OrthoDB" id="5239553at2759"/>
<name>A0A1Y1YNL1_9PLEO</name>
<accession>A0A1Y1YNL1</accession>
<dbReference type="EMBL" id="MCFA01000195">
    <property type="protein sequence ID" value="ORX99609.1"/>
    <property type="molecule type" value="Genomic_DNA"/>
</dbReference>
<keyword evidence="2" id="KW-1133">Transmembrane helix</keyword>
<feature type="transmembrane region" description="Helical" evidence="2">
    <location>
        <begin position="133"/>
        <end position="156"/>
    </location>
</feature>